<protein>
    <submittedName>
        <fullName evidence="2">Uncharacterized protein</fullName>
    </submittedName>
</protein>
<feature type="compositionally biased region" description="Basic and acidic residues" evidence="1">
    <location>
        <begin position="49"/>
        <end position="63"/>
    </location>
</feature>
<evidence type="ECO:0000313" key="3">
    <source>
        <dbReference type="Proteomes" id="UP000322234"/>
    </source>
</evidence>
<evidence type="ECO:0000313" key="2">
    <source>
        <dbReference type="EMBL" id="MXQ91419.1"/>
    </source>
</evidence>
<dbReference type="Proteomes" id="UP000322234">
    <property type="component" value="Unassembled WGS sequence"/>
</dbReference>
<comment type="caution">
    <text evidence="2">The sequence shown here is derived from an EMBL/GenBank/DDBJ whole genome shotgun (WGS) entry which is preliminary data.</text>
</comment>
<reference evidence="2" key="1">
    <citation type="submission" date="2019-10" db="EMBL/GenBank/DDBJ databases">
        <title>The sequence and de novo assembly of the wild yak genome.</title>
        <authorList>
            <person name="Liu Y."/>
        </authorList>
    </citation>
    <scope>NUCLEOTIDE SEQUENCE [LARGE SCALE GENOMIC DNA]</scope>
    <source>
        <strain evidence="2">WY2019</strain>
    </source>
</reference>
<evidence type="ECO:0000256" key="1">
    <source>
        <dbReference type="SAM" id="MobiDB-lite"/>
    </source>
</evidence>
<gene>
    <name evidence="2" type="ORF">E5288_WYG004702</name>
</gene>
<name>A0A6B0RMP1_9CETA</name>
<feature type="region of interest" description="Disordered" evidence="1">
    <location>
        <begin position="38"/>
        <end position="63"/>
    </location>
</feature>
<organism evidence="2 3">
    <name type="scientific">Bos mutus</name>
    <name type="common">wild yak</name>
    <dbReference type="NCBI Taxonomy" id="72004"/>
    <lineage>
        <taxon>Eukaryota</taxon>
        <taxon>Metazoa</taxon>
        <taxon>Chordata</taxon>
        <taxon>Craniata</taxon>
        <taxon>Vertebrata</taxon>
        <taxon>Euteleostomi</taxon>
        <taxon>Mammalia</taxon>
        <taxon>Eutheria</taxon>
        <taxon>Laurasiatheria</taxon>
        <taxon>Artiodactyla</taxon>
        <taxon>Ruminantia</taxon>
        <taxon>Pecora</taxon>
        <taxon>Bovidae</taxon>
        <taxon>Bovinae</taxon>
        <taxon>Bos</taxon>
    </lineage>
</organism>
<sequence length="159" mass="18681">MKDKENLDKQKREKEEMPGKGEYTETVLITHKVFSQYTLNQGRKREKTRRRDSGKKGYGEEAGRIRNGHFLELESPTSQVTWRELGQLFWEQHSPQAKVKSDTDTDTTAFYRQGEGPCCHESATPEFPRMNPHLSKSLFFGMEQRWFLYPESFLRSLEA</sequence>
<dbReference type="EMBL" id="VBQZ03000071">
    <property type="protein sequence ID" value="MXQ91419.1"/>
    <property type="molecule type" value="Genomic_DNA"/>
</dbReference>
<feature type="region of interest" description="Disordered" evidence="1">
    <location>
        <begin position="1"/>
        <end position="24"/>
    </location>
</feature>
<feature type="compositionally biased region" description="Basic and acidic residues" evidence="1">
    <location>
        <begin position="1"/>
        <end position="23"/>
    </location>
</feature>
<keyword evidence="3" id="KW-1185">Reference proteome</keyword>
<accession>A0A6B0RMP1</accession>
<proteinExistence type="predicted"/>
<dbReference type="AlphaFoldDB" id="A0A6B0RMP1"/>